<organism evidence="15 16">
    <name type="scientific">Erpetoichthys calabaricus</name>
    <name type="common">Rope fish</name>
    <name type="synonym">Calamoichthys calabaricus</name>
    <dbReference type="NCBI Taxonomy" id="27687"/>
    <lineage>
        <taxon>Eukaryota</taxon>
        <taxon>Metazoa</taxon>
        <taxon>Chordata</taxon>
        <taxon>Craniata</taxon>
        <taxon>Vertebrata</taxon>
        <taxon>Euteleostomi</taxon>
        <taxon>Actinopterygii</taxon>
        <taxon>Polypteriformes</taxon>
        <taxon>Polypteridae</taxon>
        <taxon>Erpetoichthys</taxon>
    </lineage>
</organism>
<keyword evidence="6 12" id="KW-0805">Transcription regulation</keyword>
<dbReference type="FunFam" id="1.10.565.10:FF:000011">
    <property type="entry name" value="Nuclear receptor subfamily 5, group A, member 2"/>
    <property type="match status" value="1"/>
</dbReference>
<comment type="subcellular location">
    <subcellularLocation>
        <location evidence="1 12">Nucleus</location>
    </subcellularLocation>
</comment>
<dbReference type="PROSITE" id="PS51843">
    <property type="entry name" value="NR_LBD"/>
    <property type="match status" value="1"/>
</dbReference>
<dbReference type="GO" id="GO:0090575">
    <property type="term" value="C:RNA polymerase II transcription regulator complex"/>
    <property type="evidence" value="ECO:0007669"/>
    <property type="project" value="TreeGrafter"/>
</dbReference>
<dbReference type="PROSITE" id="PS51030">
    <property type="entry name" value="NUCLEAR_REC_DBD_2"/>
    <property type="match status" value="1"/>
</dbReference>
<reference evidence="15" key="2">
    <citation type="submission" date="2025-08" db="UniProtKB">
        <authorList>
            <consortium name="Ensembl"/>
        </authorList>
    </citation>
    <scope>IDENTIFICATION</scope>
</reference>
<evidence type="ECO:0000256" key="3">
    <source>
        <dbReference type="ARBA" id="ARBA00022723"/>
    </source>
</evidence>
<evidence type="ECO:0000256" key="4">
    <source>
        <dbReference type="ARBA" id="ARBA00022771"/>
    </source>
</evidence>
<dbReference type="SUPFAM" id="SSF48508">
    <property type="entry name" value="Nuclear receptor ligand-binding domain"/>
    <property type="match status" value="1"/>
</dbReference>
<dbReference type="Ensembl" id="ENSECRT00000027160.1">
    <property type="protein sequence ID" value="ENSECRP00000026606.1"/>
    <property type="gene ID" value="ENSECRG00000017711.1"/>
</dbReference>
<keyword evidence="4 12" id="KW-0863">Zinc-finger</keyword>
<dbReference type="InterPro" id="IPR016355">
    <property type="entry name" value="NR5-like"/>
</dbReference>
<dbReference type="PROSITE" id="PS00031">
    <property type="entry name" value="NUCLEAR_REC_DBD_1"/>
    <property type="match status" value="1"/>
</dbReference>
<dbReference type="PANTHER" id="PTHR24086">
    <property type="entry name" value="NUCLEAR RECEPTOR SUBFAMILY 5 GROUP A"/>
    <property type="match status" value="1"/>
</dbReference>
<evidence type="ECO:0000256" key="1">
    <source>
        <dbReference type="ARBA" id="ARBA00004123"/>
    </source>
</evidence>
<keyword evidence="7 12" id="KW-0238">DNA-binding</keyword>
<dbReference type="PIRSF" id="PIRSF002530">
    <property type="entry name" value="Nuc_orph_FTZ-F1"/>
    <property type="match status" value="1"/>
</dbReference>
<dbReference type="AlphaFoldDB" id="A0A8C4T5T7"/>
<evidence type="ECO:0000256" key="2">
    <source>
        <dbReference type="ARBA" id="ARBA00007536"/>
    </source>
</evidence>
<evidence type="ECO:0000313" key="16">
    <source>
        <dbReference type="Proteomes" id="UP000694620"/>
    </source>
</evidence>
<keyword evidence="3 12" id="KW-0479">Metal-binding</keyword>
<evidence type="ECO:0000256" key="7">
    <source>
        <dbReference type="ARBA" id="ARBA00023125"/>
    </source>
</evidence>
<dbReference type="SMART" id="SM00430">
    <property type="entry name" value="HOLI"/>
    <property type="match status" value="1"/>
</dbReference>
<keyword evidence="5 12" id="KW-0862">Zinc</keyword>
<dbReference type="CDD" id="cd07167">
    <property type="entry name" value="NR_DBD_Lrh-1_like"/>
    <property type="match status" value="1"/>
</dbReference>
<dbReference type="InterPro" id="IPR001628">
    <property type="entry name" value="Znf_hrmn_rcpt"/>
</dbReference>
<dbReference type="InterPro" id="IPR013088">
    <property type="entry name" value="Znf_NHR/GATA"/>
</dbReference>
<dbReference type="GO" id="GO:0004879">
    <property type="term" value="F:nuclear receptor activity"/>
    <property type="evidence" value="ECO:0007669"/>
    <property type="project" value="InterPro"/>
</dbReference>
<name>A0A8C4T5T7_ERPCA</name>
<evidence type="ECO:0000256" key="6">
    <source>
        <dbReference type="ARBA" id="ARBA00023015"/>
    </source>
</evidence>
<evidence type="ECO:0000256" key="8">
    <source>
        <dbReference type="ARBA" id="ARBA00023163"/>
    </source>
</evidence>
<dbReference type="Pfam" id="PF00104">
    <property type="entry name" value="Hormone_recep"/>
    <property type="match status" value="1"/>
</dbReference>
<accession>A0A8C4T5T7</accession>
<dbReference type="FunFam" id="3.30.50.10:FF:000006">
    <property type="entry name" value="Nuclear receptor subfamily 5 group A member"/>
    <property type="match status" value="1"/>
</dbReference>
<evidence type="ECO:0000313" key="15">
    <source>
        <dbReference type="Ensembl" id="ENSECRP00000026606.1"/>
    </source>
</evidence>
<dbReference type="Pfam" id="PF00105">
    <property type="entry name" value="zf-C4"/>
    <property type="match status" value="1"/>
</dbReference>
<feature type="domain" description="NR LBD" evidence="14">
    <location>
        <begin position="244"/>
        <end position="481"/>
    </location>
</feature>
<dbReference type="Gene3D" id="1.10.565.10">
    <property type="entry name" value="Retinoid X Receptor"/>
    <property type="match status" value="1"/>
</dbReference>
<dbReference type="Gene3D" id="3.30.50.10">
    <property type="entry name" value="Erythroid Transcription Factor GATA-1, subunit A"/>
    <property type="match status" value="1"/>
</dbReference>
<sequence length="483" mass="54445">QGCAYFLQYGPQLLPPHTSVCLAGLYLDPACEQDAAEGELCPVCGDRVSGYHYGLLTCESCKGFFKRTVQNNKHYICVEEQSCPIDKTQRKRCPSCRFQKCLSVGMKPEAIRADRMRGGRNKFSSLYRRDRQMKQQKKGLDKALQAVKLEEQGVPYNVHPDPSALAAISYMPRVTSHQCMFPATEEPIRCSNNTSPSDVPFFIPPLYDAHSCQQKSASSSLVSILSPASIPASINNSSPVYPGPASSLILEMLKCEVEDYKLRSKVLSHLQKDQTTCGKHDCHSTFRTICRVAEQTLFALVEWARGCCFFKEIKVEDQMKLLQNCWSELLVIDHLYRQVTYGREGYILLVTGQQVMTLTSQASTVLAGLVARAQGLVAKLRVLQMDKQEFVCLKYLVLFNPDAKGLESCREVSRIQEQVNRALMDYTMQGHQQPTEKFGQLLLKLSEIRIISLQAEDYLYLRHLQGDVPCNSLLMEMLHAKQA</sequence>
<dbReference type="Proteomes" id="UP000694620">
    <property type="component" value="Chromosome 17"/>
</dbReference>
<dbReference type="SMART" id="SM00399">
    <property type="entry name" value="ZnF_C4"/>
    <property type="match status" value="1"/>
</dbReference>
<keyword evidence="10 12" id="KW-0539">Nucleus</keyword>
<keyword evidence="9 12" id="KW-0675">Receptor</keyword>
<evidence type="ECO:0000256" key="12">
    <source>
        <dbReference type="RuleBase" id="RU004334"/>
    </source>
</evidence>
<dbReference type="GO" id="GO:0009888">
    <property type="term" value="P:tissue development"/>
    <property type="evidence" value="ECO:0007669"/>
    <property type="project" value="TreeGrafter"/>
</dbReference>
<proteinExistence type="inferred from homology"/>
<dbReference type="PANTHER" id="PTHR24086:SF42">
    <property type="entry name" value="NR5A5 PROTEIN"/>
    <property type="match status" value="1"/>
</dbReference>
<feature type="binding site" evidence="11">
    <location>
        <position position="458"/>
    </location>
    <ligand>
        <name>a phospholipid derivative</name>
        <dbReference type="ChEBI" id="CHEBI:16247"/>
    </ligand>
</feature>
<dbReference type="GO" id="GO:0009755">
    <property type="term" value="P:hormone-mediated signaling pathway"/>
    <property type="evidence" value="ECO:0007669"/>
    <property type="project" value="TreeGrafter"/>
</dbReference>
<keyword evidence="8 12" id="KW-0804">Transcription</keyword>
<dbReference type="GO" id="GO:0000978">
    <property type="term" value="F:RNA polymerase II cis-regulatory region sequence-specific DNA binding"/>
    <property type="evidence" value="ECO:0007669"/>
    <property type="project" value="TreeGrafter"/>
</dbReference>
<reference evidence="15" key="1">
    <citation type="submission" date="2021-06" db="EMBL/GenBank/DDBJ databases">
        <authorList>
            <consortium name="Wellcome Sanger Institute Data Sharing"/>
        </authorList>
    </citation>
    <scope>NUCLEOTIDE SEQUENCE [LARGE SCALE GENOMIC DNA]</scope>
</reference>
<dbReference type="InterPro" id="IPR001723">
    <property type="entry name" value="Nuclear_hrmn_rcpt"/>
</dbReference>
<dbReference type="GeneTree" id="ENSGT00940000153391"/>
<keyword evidence="16" id="KW-1185">Reference proteome</keyword>
<evidence type="ECO:0000259" key="13">
    <source>
        <dbReference type="PROSITE" id="PS51030"/>
    </source>
</evidence>
<reference evidence="15" key="3">
    <citation type="submission" date="2025-09" db="UniProtKB">
        <authorList>
            <consortium name="Ensembl"/>
        </authorList>
    </citation>
    <scope>IDENTIFICATION</scope>
</reference>
<dbReference type="SUPFAM" id="SSF57716">
    <property type="entry name" value="Glucocorticoid receptor-like (DNA-binding domain)"/>
    <property type="match status" value="1"/>
</dbReference>
<evidence type="ECO:0000256" key="11">
    <source>
        <dbReference type="PIRSR" id="PIRSR002530-1"/>
    </source>
</evidence>
<protein>
    <submittedName>
        <fullName evidence="15">Nuclear receptor subfamily 5, group A, member 5</fullName>
    </submittedName>
</protein>
<dbReference type="PRINTS" id="PR00398">
    <property type="entry name" value="STRDHORMONER"/>
</dbReference>
<feature type="domain" description="Nuclear receptor" evidence="13">
    <location>
        <begin position="38"/>
        <end position="113"/>
    </location>
</feature>
<dbReference type="InterPro" id="IPR035500">
    <property type="entry name" value="NHR-like_dom_sf"/>
</dbReference>
<evidence type="ECO:0000259" key="14">
    <source>
        <dbReference type="PROSITE" id="PS51843"/>
    </source>
</evidence>
<dbReference type="InterPro" id="IPR000536">
    <property type="entry name" value="Nucl_hrmn_rcpt_lig-bd"/>
</dbReference>
<evidence type="ECO:0000256" key="9">
    <source>
        <dbReference type="ARBA" id="ARBA00023170"/>
    </source>
</evidence>
<evidence type="ECO:0000256" key="5">
    <source>
        <dbReference type="ARBA" id="ARBA00022833"/>
    </source>
</evidence>
<dbReference type="GO" id="GO:0008270">
    <property type="term" value="F:zinc ion binding"/>
    <property type="evidence" value="ECO:0007669"/>
    <property type="project" value="UniProtKB-KW"/>
</dbReference>
<evidence type="ECO:0000256" key="10">
    <source>
        <dbReference type="ARBA" id="ARBA00023242"/>
    </source>
</evidence>
<comment type="similarity">
    <text evidence="2">Belongs to the nuclear hormone receptor family. NR5 subfamily.</text>
</comment>
<dbReference type="PRINTS" id="PR00047">
    <property type="entry name" value="STROIDFINGER"/>
</dbReference>
<dbReference type="CDD" id="cd06944">
    <property type="entry name" value="NR_LBD_Ftz-F1_like"/>
    <property type="match status" value="1"/>
</dbReference>
<gene>
    <name evidence="15" type="primary">LOC114667467</name>
</gene>